<keyword evidence="5" id="KW-1185">Reference proteome</keyword>
<protein>
    <submittedName>
        <fullName evidence="4">Squalene/phytoene synthase family protein</fullName>
    </submittedName>
</protein>
<proteinExistence type="predicted"/>
<evidence type="ECO:0000313" key="4">
    <source>
        <dbReference type="EMBL" id="MDZ5470291.1"/>
    </source>
</evidence>
<dbReference type="Gene3D" id="1.10.600.10">
    <property type="entry name" value="Farnesyl Diphosphate Synthase"/>
    <property type="match status" value="1"/>
</dbReference>
<dbReference type="PROSITE" id="PS01044">
    <property type="entry name" value="SQUALEN_PHYTOEN_SYN_1"/>
    <property type="match status" value="1"/>
</dbReference>
<dbReference type="SFLD" id="SFLDS00005">
    <property type="entry name" value="Isoprenoid_Synthase_Type_I"/>
    <property type="match status" value="1"/>
</dbReference>
<dbReference type="EMBL" id="JAXOFX010000001">
    <property type="protein sequence ID" value="MDZ5470291.1"/>
    <property type="molecule type" value="Genomic_DNA"/>
</dbReference>
<comment type="pathway">
    <text evidence="1">Carotenoid biosynthesis.</text>
</comment>
<evidence type="ECO:0000256" key="3">
    <source>
        <dbReference type="ARBA" id="ARBA00022746"/>
    </source>
</evidence>
<dbReference type="RefSeq" id="WP_322444599.1">
    <property type="nucleotide sequence ID" value="NZ_JAXOFX010000001.1"/>
</dbReference>
<evidence type="ECO:0000256" key="2">
    <source>
        <dbReference type="ARBA" id="ARBA00022679"/>
    </source>
</evidence>
<name>A0ABU5IT32_9BACI</name>
<dbReference type="InterPro" id="IPR002060">
    <property type="entry name" value="Squ/phyt_synthse"/>
</dbReference>
<dbReference type="PANTHER" id="PTHR31480">
    <property type="entry name" value="BIFUNCTIONAL LYCOPENE CYCLASE/PHYTOENE SYNTHASE"/>
    <property type="match status" value="1"/>
</dbReference>
<evidence type="ECO:0000256" key="1">
    <source>
        <dbReference type="ARBA" id="ARBA00004829"/>
    </source>
</evidence>
<gene>
    <name evidence="4" type="ORF">SM124_00885</name>
</gene>
<dbReference type="SUPFAM" id="SSF48576">
    <property type="entry name" value="Terpenoid synthases"/>
    <property type="match status" value="1"/>
</dbReference>
<dbReference type="PROSITE" id="PS01045">
    <property type="entry name" value="SQUALEN_PHYTOEN_SYN_2"/>
    <property type="match status" value="1"/>
</dbReference>
<dbReference type="Proteomes" id="UP001290455">
    <property type="component" value="Unassembled WGS sequence"/>
</dbReference>
<sequence length="278" mass="32653">MLDQIAKAYDDCEEVIKKNSATFYKAFSFLPSEEKRAVWAIYTFCRRVDDIMDEGLEPEKEILVFEKEFDLFKKGKIIKHDFMWLALADVFSKYQMDIRPFEDMIIGQKMDLIKNRYETVEEVLHYSYHVASTVGLMLLPILAPGKTEILRSGAIKLGLGMQITNILRDIGEDLLKGRIYVPSELFEKHHYSYKEFLQFDVNERFINIVEELARLADSYYSEALETIDEYPLYSRTPVKGAAYLYRAILDEIRKNGYNTFQKRNYVTKEVKDQIIAMM</sequence>
<dbReference type="SFLD" id="SFLDG01018">
    <property type="entry name" value="Squalene/Phytoene_Synthase_Lik"/>
    <property type="match status" value="1"/>
</dbReference>
<dbReference type="InterPro" id="IPR033904">
    <property type="entry name" value="Trans_IPPS_HH"/>
</dbReference>
<reference evidence="4 5" key="1">
    <citation type="submission" date="2023-11" db="EMBL/GenBank/DDBJ databases">
        <title>Bacillus jintuensis, isolated from a mudflat on the Beibu Gulf coast.</title>
        <authorList>
            <person name="Li M."/>
        </authorList>
    </citation>
    <scope>NUCLEOTIDE SEQUENCE [LARGE SCALE GENOMIC DNA]</scope>
    <source>
        <strain evidence="4 5">31A1R</strain>
    </source>
</reference>
<dbReference type="InterPro" id="IPR008949">
    <property type="entry name" value="Isoprenoid_synthase_dom_sf"/>
</dbReference>
<comment type="caution">
    <text evidence="4">The sequence shown here is derived from an EMBL/GenBank/DDBJ whole genome shotgun (WGS) entry which is preliminary data.</text>
</comment>
<accession>A0ABU5IT32</accession>
<dbReference type="SFLD" id="SFLDG01212">
    <property type="entry name" value="Phytoene_synthase_like"/>
    <property type="match status" value="1"/>
</dbReference>
<dbReference type="InterPro" id="IPR019845">
    <property type="entry name" value="Squalene/phytoene_synthase_CS"/>
</dbReference>
<keyword evidence="3" id="KW-0125">Carotenoid biosynthesis</keyword>
<dbReference type="InterPro" id="IPR044843">
    <property type="entry name" value="Trans_IPPS_bact-type"/>
</dbReference>
<dbReference type="CDD" id="cd00683">
    <property type="entry name" value="Trans_IPPS_HH"/>
    <property type="match status" value="1"/>
</dbReference>
<keyword evidence="2" id="KW-0808">Transferase</keyword>
<evidence type="ECO:0000313" key="5">
    <source>
        <dbReference type="Proteomes" id="UP001290455"/>
    </source>
</evidence>
<organism evidence="4 5">
    <name type="scientific">Robertmurraya mangrovi</name>
    <dbReference type="NCBI Taxonomy" id="3098077"/>
    <lineage>
        <taxon>Bacteria</taxon>
        <taxon>Bacillati</taxon>
        <taxon>Bacillota</taxon>
        <taxon>Bacilli</taxon>
        <taxon>Bacillales</taxon>
        <taxon>Bacillaceae</taxon>
        <taxon>Robertmurraya</taxon>
    </lineage>
</organism>
<dbReference type="Pfam" id="PF00494">
    <property type="entry name" value="SQS_PSY"/>
    <property type="match status" value="1"/>
</dbReference>